<keyword evidence="2" id="KW-1185">Reference proteome</keyword>
<dbReference type="GO" id="GO:0003676">
    <property type="term" value="F:nucleic acid binding"/>
    <property type="evidence" value="ECO:0007669"/>
    <property type="project" value="InterPro"/>
</dbReference>
<proteinExistence type="predicted"/>
<organism evidence="1 2">
    <name type="scientific">Elysia crispata</name>
    <name type="common">lettuce slug</name>
    <dbReference type="NCBI Taxonomy" id="231223"/>
    <lineage>
        <taxon>Eukaryota</taxon>
        <taxon>Metazoa</taxon>
        <taxon>Spiralia</taxon>
        <taxon>Lophotrochozoa</taxon>
        <taxon>Mollusca</taxon>
        <taxon>Gastropoda</taxon>
        <taxon>Heterobranchia</taxon>
        <taxon>Euthyneura</taxon>
        <taxon>Panpulmonata</taxon>
        <taxon>Sacoglossa</taxon>
        <taxon>Placobranchoidea</taxon>
        <taxon>Plakobranchidae</taxon>
        <taxon>Elysia</taxon>
    </lineage>
</organism>
<dbReference type="InterPro" id="IPR012337">
    <property type="entry name" value="RNaseH-like_sf"/>
</dbReference>
<dbReference type="SUPFAM" id="SSF53098">
    <property type="entry name" value="Ribonuclease H-like"/>
    <property type="match status" value="1"/>
</dbReference>
<dbReference type="Proteomes" id="UP001283361">
    <property type="component" value="Unassembled WGS sequence"/>
</dbReference>
<evidence type="ECO:0000313" key="2">
    <source>
        <dbReference type="Proteomes" id="UP001283361"/>
    </source>
</evidence>
<dbReference type="InterPro" id="IPR036397">
    <property type="entry name" value="RNaseH_sf"/>
</dbReference>
<evidence type="ECO:0000313" key="1">
    <source>
        <dbReference type="EMBL" id="KAK3732313.1"/>
    </source>
</evidence>
<reference evidence="1" key="1">
    <citation type="journal article" date="2023" name="G3 (Bethesda)">
        <title>A reference genome for the long-term kleptoplast-retaining sea slug Elysia crispata morphotype clarki.</title>
        <authorList>
            <person name="Eastman K.E."/>
            <person name="Pendleton A.L."/>
            <person name="Shaikh M.A."/>
            <person name="Suttiyut T."/>
            <person name="Ogas R."/>
            <person name="Tomko P."/>
            <person name="Gavelis G."/>
            <person name="Widhalm J.R."/>
            <person name="Wisecaver J.H."/>
        </authorList>
    </citation>
    <scope>NUCLEOTIDE SEQUENCE</scope>
    <source>
        <strain evidence="1">ECLA1</strain>
    </source>
</reference>
<sequence length="66" mass="7563">MHHFLRTLLEHDKAAWPKCLKELVYFYNTTPHSSTGNSPFTLLYDRALTLLLDVLIGIQSVNSDLC</sequence>
<dbReference type="AlphaFoldDB" id="A0AAE0Y530"/>
<name>A0AAE0Y530_9GAST</name>
<protein>
    <submittedName>
        <fullName evidence="1">Uncharacterized protein</fullName>
    </submittedName>
</protein>
<accession>A0AAE0Y530</accession>
<dbReference type="EMBL" id="JAWDGP010006973">
    <property type="protein sequence ID" value="KAK3732313.1"/>
    <property type="molecule type" value="Genomic_DNA"/>
</dbReference>
<gene>
    <name evidence="1" type="ORF">RRG08_055897</name>
</gene>
<dbReference type="Gene3D" id="3.30.420.10">
    <property type="entry name" value="Ribonuclease H-like superfamily/Ribonuclease H"/>
    <property type="match status" value="1"/>
</dbReference>
<comment type="caution">
    <text evidence="1">The sequence shown here is derived from an EMBL/GenBank/DDBJ whole genome shotgun (WGS) entry which is preliminary data.</text>
</comment>